<organism evidence="1 2">
    <name type="scientific">Bionectria ochroleuca</name>
    <name type="common">Gliocladium roseum</name>
    <dbReference type="NCBI Taxonomy" id="29856"/>
    <lineage>
        <taxon>Eukaryota</taxon>
        <taxon>Fungi</taxon>
        <taxon>Dikarya</taxon>
        <taxon>Ascomycota</taxon>
        <taxon>Pezizomycotina</taxon>
        <taxon>Sordariomycetes</taxon>
        <taxon>Hypocreomycetidae</taxon>
        <taxon>Hypocreales</taxon>
        <taxon>Bionectriaceae</taxon>
        <taxon>Clonostachys</taxon>
    </lineage>
</organism>
<gene>
    <name evidence="1" type="ORF">CLO192961_LOCUS176477</name>
</gene>
<protein>
    <submittedName>
        <fullName evidence="1">Uncharacterized protein</fullName>
    </submittedName>
</protein>
<accession>A0ABY6U4C2</accession>
<evidence type="ECO:0000313" key="1">
    <source>
        <dbReference type="EMBL" id="VUC25870.1"/>
    </source>
</evidence>
<proteinExistence type="predicted"/>
<keyword evidence="2" id="KW-1185">Reference proteome</keyword>
<reference evidence="1 2" key="1">
    <citation type="submission" date="2019-06" db="EMBL/GenBank/DDBJ databases">
        <authorList>
            <person name="Broberg M."/>
        </authorList>
    </citation>
    <scope>NUCLEOTIDE SEQUENCE [LARGE SCALE GENOMIC DNA]</scope>
</reference>
<dbReference type="EMBL" id="CABFNS010000741">
    <property type="protein sequence ID" value="VUC25870.1"/>
    <property type="molecule type" value="Genomic_DNA"/>
</dbReference>
<sequence>MLRIAGLGSVAMAGVLPRAPGTGVDLPFWESIRYAHAVMFCSFGDEDLATSDGAMKVWQGNGIGTILDKFISDQGKKSWAPLLDRWLMKLGESFTGGQATDLPGCSVTEDTTCDRPDGSKNCTAIFDDPDATTLDKASFWIFKAVVGVQSKLSKLRSRLKEATLFLDLELKSLIKELGGDKPESEAQASWIAAALGIGETLIGKASGMGTITNIGFTLFNGLIDMTGDQTADEGDL</sequence>
<dbReference type="Proteomes" id="UP000766486">
    <property type="component" value="Unassembled WGS sequence"/>
</dbReference>
<evidence type="ECO:0000313" key="2">
    <source>
        <dbReference type="Proteomes" id="UP000766486"/>
    </source>
</evidence>
<comment type="caution">
    <text evidence="1">The sequence shown here is derived from an EMBL/GenBank/DDBJ whole genome shotgun (WGS) entry which is preliminary data.</text>
</comment>
<name>A0ABY6U4C2_BIOOC</name>